<reference evidence="1" key="2">
    <citation type="submission" date="2022-01" db="EMBL/GenBank/DDBJ databases">
        <authorList>
            <person name="Yamashiro T."/>
            <person name="Shiraishi A."/>
            <person name="Satake H."/>
            <person name="Nakayama K."/>
        </authorList>
    </citation>
    <scope>NUCLEOTIDE SEQUENCE</scope>
</reference>
<keyword evidence="2" id="KW-1185">Reference proteome</keyword>
<name>A0ABQ5B1V4_9ASTR</name>
<dbReference type="EMBL" id="BQNB010012775">
    <property type="protein sequence ID" value="GJT07723.1"/>
    <property type="molecule type" value="Genomic_DNA"/>
</dbReference>
<comment type="caution">
    <text evidence="1">The sequence shown here is derived from an EMBL/GenBank/DDBJ whole genome shotgun (WGS) entry which is preliminary data.</text>
</comment>
<gene>
    <name evidence="1" type="ORF">Tco_0842185</name>
</gene>
<accession>A0ABQ5B1V4</accession>
<evidence type="ECO:0000313" key="2">
    <source>
        <dbReference type="Proteomes" id="UP001151760"/>
    </source>
</evidence>
<proteinExistence type="predicted"/>
<organism evidence="1 2">
    <name type="scientific">Tanacetum coccineum</name>
    <dbReference type="NCBI Taxonomy" id="301880"/>
    <lineage>
        <taxon>Eukaryota</taxon>
        <taxon>Viridiplantae</taxon>
        <taxon>Streptophyta</taxon>
        <taxon>Embryophyta</taxon>
        <taxon>Tracheophyta</taxon>
        <taxon>Spermatophyta</taxon>
        <taxon>Magnoliopsida</taxon>
        <taxon>eudicotyledons</taxon>
        <taxon>Gunneridae</taxon>
        <taxon>Pentapetalae</taxon>
        <taxon>asterids</taxon>
        <taxon>campanulids</taxon>
        <taxon>Asterales</taxon>
        <taxon>Asteraceae</taxon>
        <taxon>Asteroideae</taxon>
        <taxon>Anthemideae</taxon>
        <taxon>Anthemidinae</taxon>
        <taxon>Tanacetum</taxon>
    </lineage>
</organism>
<reference evidence="1" key="1">
    <citation type="journal article" date="2022" name="Int. J. Mol. Sci.">
        <title>Draft Genome of Tanacetum Coccineum: Genomic Comparison of Closely Related Tanacetum-Family Plants.</title>
        <authorList>
            <person name="Yamashiro T."/>
            <person name="Shiraishi A."/>
            <person name="Nakayama K."/>
            <person name="Satake H."/>
        </authorList>
    </citation>
    <scope>NUCLEOTIDE SEQUENCE</scope>
</reference>
<protein>
    <submittedName>
        <fullName evidence="1">Uncharacterized protein</fullName>
    </submittedName>
</protein>
<dbReference type="Proteomes" id="UP001151760">
    <property type="component" value="Unassembled WGS sequence"/>
</dbReference>
<evidence type="ECO:0000313" key="1">
    <source>
        <dbReference type="EMBL" id="GJT07723.1"/>
    </source>
</evidence>
<sequence>MASLRWSMISTDSVYKVRNLSEWWYEFHGVLSGNTKLIFSRPVSWLISNFTPEDWHNLQLCPNKASNGRMLDAA</sequence>